<dbReference type="Pfam" id="PF13410">
    <property type="entry name" value="GST_C_2"/>
    <property type="match status" value="1"/>
</dbReference>
<dbReference type="InterPro" id="IPR036282">
    <property type="entry name" value="Glutathione-S-Trfase_C_sf"/>
</dbReference>
<dbReference type="Pfam" id="PF13409">
    <property type="entry name" value="GST_N_2"/>
    <property type="match status" value="1"/>
</dbReference>
<evidence type="ECO:0000259" key="1">
    <source>
        <dbReference type="PROSITE" id="PS50404"/>
    </source>
</evidence>
<dbReference type="SUPFAM" id="SSF52833">
    <property type="entry name" value="Thioredoxin-like"/>
    <property type="match status" value="1"/>
</dbReference>
<evidence type="ECO:0000313" key="3">
    <source>
        <dbReference type="Proteomes" id="UP000326202"/>
    </source>
</evidence>
<dbReference type="PANTHER" id="PTHR43968">
    <property type="match status" value="1"/>
</dbReference>
<dbReference type="AlphaFoldDB" id="A0A5J6MPN6"/>
<dbReference type="GO" id="GO:0016740">
    <property type="term" value="F:transferase activity"/>
    <property type="evidence" value="ECO:0007669"/>
    <property type="project" value="UniProtKB-KW"/>
</dbReference>
<protein>
    <submittedName>
        <fullName evidence="2">Glutathione S-transferase</fullName>
    </submittedName>
</protein>
<dbReference type="OrthoDB" id="9795329at2"/>
<dbReference type="SUPFAM" id="SSF47616">
    <property type="entry name" value="GST C-terminal domain-like"/>
    <property type="match status" value="1"/>
</dbReference>
<dbReference type="PANTHER" id="PTHR43968:SF6">
    <property type="entry name" value="GLUTATHIONE S-TRANSFERASE OMEGA"/>
    <property type="match status" value="1"/>
</dbReference>
<dbReference type="InterPro" id="IPR050983">
    <property type="entry name" value="GST_Omega/HSP26"/>
</dbReference>
<dbReference type="PROSITE" id="PS50404">
    <property type="entry name" value="GST_NTER"/>
    <property type="match status" value="1"/>
</dbReference>
<proteinExistence type="predicted"/>
<dbReference type="CDD" id="cd03205">
    <property type="entry name" value="GST_C_6"/>
    <property type="match status" value="1"/>
</dbReference>
<dbReference type="RefSeq" id="WP_151179423.1">
    <property type="nucleotide sequence ID" value="NZ_CP042906.1"/>
</dbReference>
<dbReference type="CDD" id="cd03049">
    <property type="entry name" value="GST_N_3"/>
    <property type="match status" value="1"/>
</dbReference>
<dbReference type="Proteomes" id="UP000326202">
    <property type="component" value="Chromosome"/>
</dbReference>
<name>A0A5J6MPN6_9PROT</name>
<dbReference type="GO" id="GO:0005737">
    <property type="term" value="C:cytoplasm"/>
    <property type="evidence" value="ECO:0007669"/>
    <property type="project" value="TreeGrafter"/>
</dbReference>
<organism evidence="2 3">
    <name type="scientific">Hypericibacter terrae</name>
    <dbReference type="NCBI Taxonomy" id="2602015"/>
    <lineage>
        <taxon>Bacteria</taxon>
        <taxon>Pseudomonadati</taxon>
        <taxon>Pseudomonadota</taxon>
        <taxon>Alphaproteobacteria</taxon>
        <taxon>Rhodospirillales</taxon>
        <taxon>Dongiaceae</taxon>
        <taxon>Hypericibacter</taxon>
    </lineage>
</organism>
<evidence type="ECO:0000313" key="2">
    <source>
        <dbReference type="EMBL" id="QEX19353.1"/>
    </source>
</evidence>
<gene>
    <name evidence="2" type="ORF">FRZ44_46660</name>
</gene>
<accession>A0A5J6MPN6</accession>
<keyword evidence="3" id="KW-1185">Reference proteome</keyword>
<dbReference type="InterPro" id="IPR036249">
    <property type="entry name" value="Thioredoxin-like_sf"/>
</dbReference>
<reference evidence="2 3" key="1">
    <citation type="submission" date="2019-08" db="EMBL/GenBank/DDBJ databases">
        <title>Hyperibacter terrae gen. nov., sp. nov. and Hyperibacter viscosus sp. nov., two new members in the family Rhodospirillaceae isolated from the rhizosphere of Hypericum perforatum.</title>
        <authorList>
            <person name="Noviana Z."/>
        </authorList>
    </citation>
    <scope>NUCLEOTIDE SEQUENCE [LARGE SCALE GENOMIC DNA]</scope>
    <source>
        <strain evidence="2 3">R5913</strain>
    </source>
</reference>
<feature type="domain" description="GST N-terminal" evidence="1">
    <location>
        <begin position="2"/>
        <end position="82"/>
    </location>
</feature>
<dbReference type="Gene3D" id="1.20.1050.10">
    <property type="match status" value="1"/>
</dbReference>
<dbReference type="InterPro" id="IPR004045">
    <property type="entry name" value="Glutathione_S-Trfase_N"/>
</dbReference>
<dbReference type="Gene3D" id="3.40.30.10">
    <property type="entry name" value="Glutaredoxin"/>
    <property type="match status" value="1"/>
</dbReference>
<sequence length="204" mass="22667">MTQLALRYSPTSPYVRKVLVAAIEMGLDDRIQRIPTAPWDPKTDLPKDNPLCKVPALQTPEGWLYDSLVICEYLDSLHAGAKLFPPPGPARWQALRHHALADGAMDAAILRRLESQRPDGQRSQAWMDRQKAAVERALDSLEGDAKALVDLSDIGAIAIAVMLGYLDLRFAADEWRRNRPALAAWYGRVSQDESMKATVPKDPA</sequence>
<keyword evidence="2" id="KW-0808">Transferase</keyword>
<dbReference type="KEGG" id="htq:FRZ44_46660"/>
<dbReference type="EMBL" id="CP042906">
    <property type="protein sequence ID" value="QEX19353.1"/>
    <property type="molecule type" value="Genomic_DNA"/>
</dbReference>